<keyword evidence="2" id="KW-1185">Reference proteome</keyword>
<gene>
    <name evidence="1" type="ORF">ACFQ1O_09170</name>
</gene>
<dbReference type="RefSeq" id="WP_377715630.1">
    <property type="nucleotide sequence ID" value="NZ_JBHTJM010000008.1"/>
</dbReference>
<organism evidence="1 2">
    <name type="scientific">Pseudofulvibacter geojedonensis</name>
    <dbReference type="NCBI Taxonomy" id="1123758"/>
    <lineage>
        <taxon>Bacteria</taxon>
        <taxon>Pseudomonadati</taxon>
        <taxon>Bacteroidota</taxon>
        <taxon>Flavobacteriia</taxon>
        <taxon>Flavobacteriales</taxon>
        <taxon>Flavobacteriaceae</taxon>
        <taxon>Pseudofulvibacter</taxon>
    </lineage>
</organism>
<sequence>MKTLKLLFLLSFLLISCNNKQKQATKKTAEINTTKEIRNIDTHGLDLINKISGKYFILTEENNTIYYKEKCQYTPYDIEVVRKVEDINDYWLLNWQGETYEINHIEEKNNDIYLTSDENDFTFIFIKKAKSWYFAELGMKGLYPISKIENIKKYKSIACTRAKEITKTLPLNWTELTNIDGNEVVYVPCEEAISGIDLNYSEEGNTIDFRSGSDPLQIISTSKLYNKITITYEYSDGNKNSIVIHDFQGNTIKIGKGNSQDNKYINKENETQYSIVKEDCD</sequence>
<name>A0ABW3I2Y9_9FLAO</name>
<accession>A0ABW3I2Y9</accession>
<protein>
    <recommendedName>
        <fullName evidence="3">Lipoprotein</fullName>
    </recommendedName>
</protein>
<dbReference type="PROSITE" id="PS51257">
    <property type="entry name" value="PROKAR_LIPOPROTEIN"/>
    <property type="match status" value="1"/>
</dbReference>
<reference evidence="2" key="1">
    <citation type="journal article" date="2019" name="Int. J. Syst. Evol. Microbiol.">
        <title>The Global Catalogue of Microorganisms (GCM) 10K type strain sequencing project: providing services to taxonomists for standard genome sequencing and annotation.</title>
        <authorList>
            <consortium name="The Broad Institute Genomics Platform"/>
            <consortium name="The Broad Institute Genome Sequencing Center for Infectious Disease"/>
            <person name="Wu L."/>
            <person name="Ma J."/>
        </authorList>
    </citation>
    <scope>NUCLEOTIDE SEQUENCE [LARGE SCALE GENOMIC DNA]</scope>
    <source>
        <strain evidence="2">CCUG 62114</strain>
    </source>
</reference>
<evidence type="ECO:0000313" key="1">
    <source>
        <dbReference type="EMBL" id="MFD0964173.1"/>
    </source>
</evidence>
<evidence type="ECO:0000313" key="2">
    <source>
        <dbReference type="Proteomes" id="UP001596997"/>
    </source>
</evidence>
<comment type="caution">
    <text evidence="1">The sequence shown here is derived from an EMBL/GenBank/DDBJ whole genome shotgun (WGS) entry which is preliminary data.</text>
</comment>
<evidence type="ECO:0008006" key="3">
    <source>
        <dbReference type="Google" id="ProtNLM"/>
    </source>
</evidence>
<dbReference type="Proteomes" id="UP001596997">
    <property type="component" value="Unassembled WGS sequence"/>
</dbReference>
<proteinExistence type="predicted"/>
<dbReference type="EMBL" id="JBHTJM010000008">
    <property type="protein sequence ID" value="MFD0964173.1"/>
    <property type="molecule type" value="Genomic_DNA"/>
</dbReference>